<gene>
    <name evidence="2" type="ORF">BSTOLATCC_MIC62661</name>
</gene>
<dbReference type="InterPro" id="IPR051291">
    <property type="entry name" value="CIMAP"/>
</dbReference>
<feature type="region of interest" description="Disordered" evidence="1">
    <location>
        <begin position="1"/>
        <end position="21"/>
    </location>
</feature>
<dbReference type="PANTHER" id="PTHR21580">
    <property type="entry name" value="SHIPPO-1-RELATED"/>
    <property type="match status" value="1"/>
</dbReference>
<accession>A0AAU9KAR3</accession>
<dbReference type="Proteomes" id="UP001162131">
    <property type="component" value="Unassembled WGS sequence"/>
</dbReference>
<keyword evidence="3" id="KW-1185">Reference proteome</keyword>
<protein>
    <submittedName>
        <fullName evidence="2">Uncharacterized protein</fullName>
    </submittedName>
</protein>
<comment type="caution">
    <text evidence="2">The sequence shown here is derived from an EMBL/GenBank/DDBJ whole genome shotgun (WGS) entry which is preliminary data.</text>
</comment>
<organism evidence="2 3">
    <name type="scientific">Blepharisma stoltei</name>
    <dbReference type="NCBI Taxonomy" id="1481888"/>
    <lineage>
        <taxon>Eukaryota</taxon>
        <taxon>Sar</taxon>
        <taxon>Alveolata</taxon>
        <taxon>Ciliophora</taxon>
        <taxon>Postciliodesmatophora</taxon>
        <taxon>Heterotrichea</taxon>
        <taxon>Heterotrichida</taxon>
        <taxon>Blepharismidae</taxon>
        <taxon>Blepharisma</taxon>
    </lineage>
</organism>
<dbReference type="AlphaFoldDB" id="A0AAU9KAR3"/>
<feature type="compositionally biased region" description="Low complexity" evidence="1">
    <location>
        <begin position="11"/>
        <end position="21"/>
    </location>
</feature>
<evidence type="ECO:0000256" key="1">
    <source>
        <dbReference type="SAM" id="MobiDB-lite"/>
    </source>
</evidence>
<name>A0AAU9KAR3_9CILI</name>
<reference evidence="2" key="1">
    <citation type="submission" date="2021-09" db="EMBL/GenBank/DDBJ databases">
        <authorList>
            <consortium name="AG Swart"/>
            <person name="Singh M."/>
            <person name="Singh A."/>
            <person name="Seah K."/>
            <person name="Emmerich C."/>
        </authorList>
    </citation>
    <scope>NUCLEOTIDE SEQUENCE</scope>
    <source>
        <strain evidence="2">ATCC30299</strain>
    </source>
</reference>
<dbReference type="PANTHER" id="PTHR21580:SF28">
    <property type="entry name" value="BOREALIN N-TERMINAL DOMAIN-CONTAINING PROTEIN-RELATED"/>
    <property type="match status" value="1"/>
</dbReference>
<dbReference type="InterPro" id="IPR010736">
    <property type="entry name" value="SHIPPO-rpt"/>
</dbReference>
<feature type="compositionally biased region" description="Basic and acidic residues" evidence="1">
    <location>
        <begin position="71"/>
        <end position="82"/>
    </location>
</feature>
<dbReference type="EMBL" id="CAJZBQ010000060">
    <property type="protein sequence ID" value="CAG9335082.1"/>
    <property type="molecule type" value="Genomic_DNA"/>
</dbReference>
<feature type="region of interest" description="Disordered" evidence="1">
    <location>
        <begin position="65"/>
        <end position="88"/>
    </location>
</feature>
<evidence type="ECO:0000313" key="2">
    <source>
        <dbReference type="EMBL" id="CAG9335082.1"/>
    </source>
</evidence>
<evidence type="ECO:0000313" key="3">
    <source>
        <dbReference type="Proteomes" id="UP001162131"/>
    </source>
</evidence>
<proteinExistence type="predicted"/>
<dbReference type="Pfam" id="PF07004">
    <property type="entry name" value="SHIPPO-rpt"/>
    <property type="match status" value="3"/>
</dbReference>
<sequence length="228" mass="25594">MKDTLKPKFYSPLRSSSLSTESLNTTLGKDSYHWSFSKANRFTHKQITSTPDFIIPPTSLSKRSTSFGFGKRWEPKNDKGRDSPPPTCYSPPSYFAVHSRAVNFSSGVTAERTPIKTKIVPGPGAYNVDLPFGKNSPKFTLRPRIQFKEKYLTPAPGTYNPSFKIVERSNFSKIGFGHGERKNMRQLDESPGPGTYDLPGIFNRSNSGIFAPIRNQTSFAKKTEDYSF</sequence>